<accession>A0A1H6C1P4</accession>
<protein>
    <recommendedName>
        <fullName evidence="4">Porin</fullName>
    </recommendedName>
</protein>
<evidence type="ECO:0008006" key="4">
    <source>
        <dbReference type="Google" id="ProtNLM"/>
    </source>
</evidence>
<keyword evidence="1" id="KW-0732">Signal</keyword>
<dbReference type="SUPFAM" id="SSF56935">
    <property type="entry name" value="Porins"/>
    <property type="match status" value="1"/>
</dbReference>
<evidence type="ECO:0000256" key="1">
    <source>
        <dbReference type="SAM" id="SignalP"/>
    </source>
</evidence>
<evidence type="ECO:0000313" key="2">
    <source>
        <dbReference type="EMBL" id="SEG66930.1"/>
    </source>
</evidence>
<dbReference type="OrthoDB" id="197869at2"/>
<dbReference type="EMBL" id="FNVG01000029">
    <property type="protein sequence ID" value="SEG66930.1"/>
    <property type="molecule type" value="Genomic_DNA"/>
</dbReference>
<keyword evidence="3" id="KW-1185">Reference proteome</keyword>
<organism evidence="2 3">
    <name type="scientific">Vibrio hangzhouensis</name>
    <dbReference type="NCBI Taxonomy" id="462991"/>
    <lineage>
        <taxon>Bacteria</taxon>
        <taxon>Pseudomonadati</taxon>
        <taxon>Pseudomonadota</taxon>
        <taxon>Gammaproteobacteria</taxon>
        <taxon>Vibrionales</taxon>
        <taxon>Vibrionaceae</taxon>
        <taxon>Vibrio</taxon>
    </lineage>
</organism>
<dbReference type="InterPro" id="IPR023614">
    <property type="entry name" value="Porin_dom_sf"/>
</dbReference>
<sequence length="357" mass="40745">MIKQLVVLCAAFMTLPALAAIDITDNFSVSGFGSTSWARSDNSTPLLVNREIANENCWDCDTVFGIQADYYQGGLHASAQVVKRPQKHWSEPHLEWAYLGYSFSDWQATVGRQRLPYGLASEYFYVGHAYTAARLQQDYYNSLLGITSYDGVSLKWSSSLNDSTLISLVPFYGMGTDGEFIRYTSQLSLKFKSDYTYGVNGTLEGDQYKLNLVYFRSKYQEIARFDQLGLVIDDTPKVHFELYSLGFEYDFQPVKVTIEGQKNDENAAWYLQADYRLQSFVPYVSYGQSFNGDYDMTNDTYTVGLRYDLIYNVSLNAEWNRLQSQQNENGTYYRGAFLDAPSEPSANLYTVMVNFVF</sequence>
<feature type="chain" id="PRO_5009294330" description="Porin" evidence="1">
    <location>
        <begin position="20"/>
        <end position="357"/>
    </location>
</feature>
<proteinExistence type="predicted"/>
<dbReference type="AlphaFoldDB" id="A0A1H6C1P4"/>
<dbReference type="Gene3D" id="2.40.160.10">
    <property type="entry name" value="Porin"/>
    <property type="match status" value="1"/>
</dbReference>
<gene>
    <name evidence="2" type="ORF">SAMN04488244_12930</name>
</gene>
<dbReference type="RefSeq" id="WP_103882127.1">
    <property type="nucleotide sequence ID" value="NZ_FNVG01000029.1"/>
</dbReference>
<feature type="signal peptide" evidence="1">
    <location>
        <begin position="1"/>
        <end position="19"/>
    </location>
</feature>
<evidence type="ECO:0000313" key="3">
    <source>
        <dbReference type="Proteomes" id="UP000236721"/>
    </source>
</evidence>
<name>A0A1H6C1P4_9VIBR</name>
<reference evidence="3" key="1">
    <citation type="submission" date="2016-10" db="EMBL/GenBank/DDBJ databases">
        <authorList>
            <person name="Varghese N."/>
            <person name="Submissions S."/>
        </authorList>
    </citation>
    <scope>NUCLEOTIDE SEQUENCE [LARGE SCALE GENOMIC DNA]</scope>
    <source>
        <strain evidence="3">CGMCC 1.7062</strain>
    </source>
</reference>
<dbReference type="Proteomes" id="UP000236721">
    <property type="component" value="Unassembled WGS sequence"/>
</dbReference>